<dbReference type="PATRIC" id="fig|94132.3.peg.781"/>
<evidence type="ECO:0000256" key="1">
    <source>
        <dbReference type="SAM" id="SignalP"/>
    </source>
</evidence>
<reference evidence="2 3" key="1">
    <citation type="journal article" date="2014" name="Int. J. Syst. Evol. Microbiol.">
        <title>Ramlibacter solisilvae sp. nov., isolated from forest soil, and emended description of the genus Ramlibacter.</title>
        <authorList>
            <person name="Lee H.J."/>
            <person name="Lee S.H."/>
            <person name="Lee S.S."/>
            <person name="Lee J.S."/>
            <person name="Kim Y."/>
            <person name="Kim S.C."/>
            <person name="Jeon C.O."/>
        </authorList>
    </citation>
    <scope>NUCLEOTIDE SEQUENCE [LARGE SCALE GENOMIC DNA]</scope>
    <source>
        <strain evidence="2 3">5-10</strain>
    </source>
</reference>
<gene>
    <name evidence="2" type="ORF">UC35_03890</name>
</gene>
<dbReference type="InterPro" id="IPR003787">
    <property type="entry name" value="Sulphur_relay_DsrE/F-like"/>
</dbReference>
<dbReference type="AlphaFoldDB" id="A0A127JZ57"/>
<feature type="chain" id="PRO_5007449769" evidence="1">
    <location>
        <begin position="21"/>
        <end position="139"/>
    </location>
</feature>
<dbReference type="PANTHER" id="PTHR37691">
    <property type="entry name" value="BLR3518 PROTEIN"/>
    <property type="match status" value="1"/>
</dbReference>
<accession>A0A127JZ57</accession>
<keyword evidence="3" id="KW-1185">Reference proteome</keyword>
<dbReference type="SUPFAM" id="SSF75169">
    <property type="entry name" value="DsrEFH-like"/>
    <property type="match status" value="1"/>
</dbReference>
<dbReference type="InterPro" id="IPR027396">
    <property type="entry name" value="DsrEFH-like"/>
</dbReference>
<keyword evidence="1" id="KW-0732">Signal</keyword>
<dbReference type="Gene3D" id="3.40.1260.10">
    <property type="entry name" value="DsrEFH-like"/>
    <property type="match status" value="1"/>
</dbReference>
<sequence>MTRLLAVFGVMWLLAFGAFAQDKVVYHIDDAEAQATKGLRNVRNHLDVAPDTKIVVVTHANGVDFLMEGAKDKKNPNIDYASLVSALKAKGVRFEICEITLRNRNLKKDQFTMDAEFTPSGVARIGQLQSREHYAYIKP</sequence>
<proteinExistence type="predicted"/>
<dbReference type="Pfam" id="PF02635">
    <property type="entry name" value="DsrE"/>
    <property type="match status" value="1"/>
</dbReference>
<dbReference type="EMBL" id="CP010951">
    <property type="protein sequence ID" value="AMO25240.1"/>
    <property type="molecule type" value="Genomic_DNA"/>
</dbReference>
<protein>
    <submittedName>
        <fullName evidence="2">Signal peptide protein</fullName>
    </submittedName>
</protein>
<evidence type="ECO:0000313" key="3">
    <source>
        <dbReference type="Proteomes" id="UP000070433"/>
    </source>
</evidence>
<name>A0A127JZ57_9BURK</name>
<evidence type="ECO:0000313" key="2">
    <source>
        <dbReference type="EMBL" id="AMO25240.1"/>
    </source>
</evidence>
<feature type="signal peptide" evidence="1">
    <location>
        <begin position="1"/>
        <end position="20"/>
    </location>
</feature>
<dbReference type="Proteomes" id="UP000070433">
    <property type="component" value="Chromosome"/>
</dbReference>
<dbReference type="PANTHER" id="PTHR37691:SF1">
    <property type="entry name" value="BLR3518 PROTEIN"/>
    <property type="match status" value="1"/>
</dbReference>
<organism evidence="2 3">
    <name type="scientific">Ramlibacter tataouinensis</name>
    <dbReference type="NCBI Taxonomy" id="94132"/>
    <lineage>
        <taxon>Bacteria</taxon>
        <taxon>Pseudomonadati</taxon>
        <taxon>Pseudomonadota</taxon>
        <taxon>Betaproteobacteria</taxon>
        <taxon>Burkholderiales</taxon>
        <taxon>Comamonadaceae</taxon>
        <taxon>Ramlibacter</taxon>
    </lineage>
</organism>